<dbReference type="RefSeq" id="WP_084290334.1">
    <property type="nucleotide sequence ID" value="NZ_FWYB01000008.1"/>
</dbReference>
<name>A0A1W2DYF7_9SPHI</name>
<sequence>MESKTEQLAESGAFEKYREIHKSYLDLLFQTDNEEAKLEILKRLIFLNWYSLLEPSCFTGVEDLDGSIIFDSYSILNDYLANSKIDAEFKWMLSYYSCWDYTILAFSENKLGALTKFVKEVDTSILHAPKKQLPKGTMSNRGQMGIYWISCGI</sequence>
<keyword evidence="2" id="KW-1185">Reference proteome</keyword>
<dbReference type="Proteomes" id="UP000192678">
    <property type="component" value="Unassembled WGS sequence"/>
</dbReference>
<organism evidence="1 2">
    <name type="scientific">Pedobacter nyackensis</name>
    <dbReference type="NCBI Taxonomy" id="475255"/>
    <lineage>
        <taxon>Bacteria</taxon>
        <taxon>Pseudomonadati</taxon>
        <taxon>Bacteroidota</taxon>
        <taxon>Sphingobacteriia</taxon>
        <taxon>Sphingobacteriales</taxon>
        <taxon>Sphingobacteriaceae</taxon>
        <taxon>Pedobacter</taxon>
    </lineage>
</organism>
<reference evidence="1 2" key="1">
    <citation type="submission" date="2017-04" db="EMBL/GenBank/DDBJ databases">
        <authorList>
            <person name="Afonso C.L."/>
            <person name="Miller P.J."/>
            <person name="Scott M.A."/>
            <person name="Spackman E."/>
            <person name="Goraichik I."/>
            <person name="Dimitrov K.M."/>
            <person name="Suarez D.L."/>
            <person name="Swayne D.E."/>
        </authorList>
    </citation>
    <scope>NUCLEOTIDE SEQUENCE [LARGE SCALE GENOMIC DNA]</scope>
    <source>
        <strain evidence="1 2">DSM 19625</strain>
    </source>
</reference>
<evidence type="ECO:0000313" key="1">
    <source>
        <dbReference type="EMBL" id="SMD01878.1"/>
    </source>
</evidence>
<dbReference type="AlphaFoldDB" id="A0A1W2DYF7"/>
<accession>A0A1W2DYF7</accession>
<dbReference type="OrthoDB" id="1264061at2"/>
<gene>
    <name evidence="1" type="ORF">SAMN04488101_108227</name>
</gene>
<dbReference type="EMBL" id="FWYB01000008">
    <property type="protein sequence ID" value="SMD01878.1"/>
    <property type="molecule type" value="Genomic_DNA"/>
</dbReference>
<protein>
    <submittedName>
        <fullName evidence="1">Uncharacterized protein</fullName>
    </submittedName>
</protein>
<proteinExistence type="predicted"/>
<evidence type="ECO:0000313" key="2">
    <source>
        <dbReference type="Proteomes" id="UP000192678"/>
    </source>
</evidence>